<dbReference type="OrthoDB" id="9779230at2"/>
<dbReference type="Gene3D" id="3.10.350.10">
    <property type="entry name" value="LysM domain"/>
    <property type="match status" value="1"/>
</dbReference>
<evidence type="ECO:0000256" key="1">
    <source>
        <dbReference type="SAM" id="MobiDB-lite"/>
    </source>
</evidence>
<dbReference type="CDD" id="cd00009">
    <property type="entry name" value="AAA"/>
    <property type="match status" value="1"/>
</dbReference>
<dbReference type="InterPro" id="IPR036779">
    <property type="entry name" value="LysM_dom_sf"/>
</dbReference>
<gene>
    <name evidence="3" type="ORF">PCS_01963</name>
</gene>
<evidence type="ECO:0000313" key="4">
    <source>
        <dbReference type="Proteomes" id="UP000011922"/>
    </source>
</evidence>
<dbReference type="PANTHER" id="PTHR35894:SF1">
    <property type="entry name" value="PHOSPHORIBULOKINASE _ URIDINE KINASE FAMILY"/>
    <property type="match status" value="1"/>
</dbReference>
<dbReference type="Proteomes" id="UP000011922">
    <property type="component" value="Unassembled WGS sequence"/>
</dbReference>
<evidence type="ECO:0000313" key="3">
    <source>
        <dbReference type="EMBL" id="EMG37128.1"/>
    </source>
</evidence>
<proteinExistence type="predicted"/>
<evidence type="ECO:0000259" key="2">
    <source>
        <dbReference type="PROSITE" id="PS51782"/>
    </source>
</evidence>
<name>M5Q254_DESAF</name>
<feature type="region of interest" description="Disordered" evidence="1">
    <location>
        <begin position="314"/>
        <end position="422"/>
    </location>
</feature>
<organism evidence="3 4">
    <name type="scientific">Desulfocurvibacter africanus PCS</name>
    <dbReference type="NCBI Taxonomy" id="1262666"/>
    <lineage>
        <taxon>Bacteria</taxon>
        <taxon>Pseudomonadati</taxon>
        <taxon>Thermodesulfobacteriota</taxon>
        <taxon>Desulfovibrionia</taxon>
        <taxon>Desulfovibrionales</taxon>
        <taxon>Desulfovibrionaceae</taxon>
        <taxon>Desulfocurvibacter</taxon>
    </lineage>
</organism>
<protein>
    <submittedName>
        <fullName evidence="3">Type II secretory pathway, component ExeA (Predicted ATPase)</fullName>
    </submittedName>
</protein>
<sequence length="496" mass="54925">MYLDYYRFDREPFHITPDPKFLYLSPSHKEALASIIYGIENRKGFVCILGEVGLGKTTIVRSYLELADRDEILPIYVFNSKVTFKELLETIFQEWGLKPEGDSVHSMLQQLYRELISEYNTGRNVVLLIDEAQNVPLDTLENLRMLSNLETTKRKLIQVVLIGQPELRDKLDRPELRQLKQRVVVRTTVFPLTEQESREYIRHRLSHASSRPETIFTRGAESRIVRYAKGIPRTINIIADNALIASYGLQCKPVTKNVVDQVIRDHHDEGRTRELFWKPVLAALCLTGALLLPTYTYREALHQRLSAIIPAATQTMPPQGEGTAWQASPPGQASRPAPQAGQEMRTAPARPEGQGDAPRASVPMATTVEAPKPSPQPVPGAGRTEPREPAVAERSAAFSPRAGMPEGPSTREEPAPASPAQGLATQTGLAWANLAWTDAARVTAQPGDYLTKLCIEAYGYCGQRELTAILAANPSIVDPDYIAVGQVLIIPPLGGN</sequence>
<dbReference type="InterPro" id="IPR027417">
    <property type="entry name" value="P-loop_NTPase"/>
</dbReference>
<dbReference type="InterPro" id="IPR018392">
    <property type="entry name" value="LysM"/>
</dbReference>
<accession>M5Q254</accession>
<dbReference type="SUPFAM" id="SSF52540">
    <property type="entry name" value="P-loop containing nucleoside triphosphate hydrolases"/>
    <property type="match status" value="1"/>
</dbReference>
<dbReference type="InterPro" id="IPR049945">
    <property type="entry name" value="AAA_22"/>
</dbReference>
<dbReference type="GO" id="GO:0016887">
    <property type="term" value="F:ATP hydrolysis activity"/>
    <property type="evidence" value="ECO:0007669"/>
    <property type="project" value="InterPro"/>
</dbReference>
<reference evidence="3 4" key="1">
    <citation type="journal article" date="2013" name="Genome Announc.">
        <title>Draft Genome Sequence for Desulfovibrio africanus Strain PCS.</title>
        <authorList>
            <person name="Brown S.D."/>
            <person name="Utturkar S.M."/>
            <person name="Arkin A.P."/>
            <person name="Deutschbauer A.M."/>
            <person name="Elias D.A."/>
            <person name="Hazen T.C."/>
            <person name="Chakraborty R."/>
        </authorList>
    </citation>
    <scope>NUCLEOTIDE SEQUENCE [LARGE SCALE GENOMIC DNA]</scope>
    <source>
        <strain evidence="3 4">PCS</strain>
    </source>
</reference>
<dbReference type="InterPro" id="IPR003593">
    <property type="entry name" value="AAA+_ATPase"/>
</dbReference>
<dbReference type="AlphaFoldDB" id="M5Q254"/>
<dbReference type="RefSeq" id="WP_005986653.1">
    <property type="nucleotide sequence ID" value="NZ_AOSV01000020.1"/>
</dbReference>
<dbReference type="Pfam" id="PF13401">
    <property type="entry name" value="AAA_22"/>
    <property type="match status" value="1"/>
</dbReference>
<dbReference type="PATRIC" id="fig|1262666.3.peg.1991"/>
<dbReference type="SMART" id="SM00382">
    <property type="entry name" value="AAA"/>
    <property type="match status" value="1"/>
</dbReference>
<feature type="domain" description="LysM" evidence="2">
    <location>
        <begin position="440"/>
        <end position="490"/>
    </location>
</feature>
<dbReference type="EMBL" id="AOSV01000020">
    <property type="protein sequence ID" value="EMG37128.1"/>
    <property type="molecule type" value="Genomic_DNA"/>
</dbReference>
<comment type="caution">
    <text evidence="3">The sequence shown here is derived from an EMBL/GenBank/DDBJ whole genome shotgun (WGS) entry which is preliminary data.</text>
</comment>
<dbReference type="PANTHER" id="PTHR35894">
    <property type="entry name" value="GENERAL SECRETION PATHWAY PROTEIN A-RELATED"/>
    <property type="match status" value="1"/>
</dbReference>
<dbReference type="PROSITE" id="PS51782">
    <property type="entry name" value="LYSM"/>
    <property type="match status" value="1"/>
</dbReference>
<dbReference type="InterPro" id="IPR052026">
    <property type="entry name" value="ExeA_AAA_ATPase_DNA-bind"/>
</dbReference>
<dbReference type="Gene3D" id="3.40.50.300">
    <property type="entry name" value="P-loop containing nucleotide triphosphate hydrolases"/>
    <property type="match status" value="1"/>
</dbReference>